<dbReference type="RefSeq" id="WP_092561088.1">
    <property type="nucleotide sequence ID" value="NZ_FNQV01000001.1"/>
</dbReference>
<dbReference type="AlphaFoldDB" id="A0A1H3VRM5"/>
<evidence type="ECO:0000313" key="1">
    <source>
        <dbReference type="EMBL" id="SDZ77419.1"/>
    </source>
</evidence>
<keyword evidence="2" id="KW-1185">Reference proteome</keyword>
<protein>
    <submittedName>
        <fullName evidence="1">Uncharacterized protein</fullName>
    </submittedName>
</protein>
<sequence length="217" mass="22640">MIWGLWWSAVGGPAGVERAVESIDESDPQGAWLGARSLERAPDLLGLLQPCGPDGLPVGFVEMGGEVGAPFDATLAVTEIDAAGCFGLTALDLVIALSLLFRRLVEVIDEFLAAARIVIGLRVGGGLDEEGCEARELRIGDKVAGFAQCCERRSRIVEGDFLLAGGRENLGVLGDVSGAEHDILGFLGWDAVLFAHGVLHRLALGTGGLFLVCGGNC</sequence>
<gene>
    <name evidence="1" type="ORF">SAMN02910418_00205</name>
</gene>
<dbReference type="Proteomes" id="UP000199288">
    <property type="component" value="Unassembled WGS sequence"/>
</dbReference>
<proteinExistence type="predicted"/>
<organism evidence="1 2">
    <name type="scientific">Bowdeniella nasicola</name>
    <dbReference type="NCBI Taxonomy" id="208480"/>
    <lineage>
        <taxon>Bacteria</taxon>
        <taxon>Bacillati</taxon>
        <taxon>Actinomycetota</taxon>
        <taxon>Actinomycetes</taxon>
        <taxon>Actinomycetales</taxon>
        <taxon>Actinomycetaceae</taxon>
        <taxon>Bowdeniella</taxon>
    </lineage>
</organism>
<reference evidence="2" key="1">
    <citation type="submission" date="2016-10" db="EMBL/GenBank/DDBJ databases">
        <authorList>
            <person name="Varghese N."/>
            <person name="Submissions S."/>
        </authorList>
    </citation>
    <scope>NUCLEOTIDE SEQUENCE [LARGE SCALE GENOMIC DNA]</scope>
    <source>
        <strain evidence="2">KPR-1</strain>
    </source>
</reference>
<evidence type="ECO:0000313" key="2">
    <source>
        <dbReference type="Proteomes" id="UP000199288"/>
    </source>
</evidence>
<name>A0A1H3VRM5_9ACTO</name>
<accession>A0A1H3VRM5</accession>
<dbReference type="EMBL" id="FNQV01000001">
    <property type="protein sequence ID" value="SDZ77419.1"/>
    <property type="molecule type" value="Genomic_DNA"/>
</dbReference>